<comment type="subcellular location">
    <subcellularLocation>
        <location evidence="1">Cell inner membrane</location>
        <topology evidence="1">Multi-pass membrane protein</topology>
    </subcellularLocation>
</comment>
<keyword evidence="5 7" id="KW-1133">Transmembrane helix</keyword>
<dbReference type="InterPro" id="IPR001851">
    <property type="entry name" value="ABC_transp_permease"/>
</dbReference>
<dbReference type="CDD" id="cd06579">
    <property type="entry name" value="TM_PBP1_transp_AraH_like"/>
    <property type="match status" value="1"/>
</dbReference>
<feature type="transmembrane region" description="Helical" evidence="7">
    <location>
        <begin position="146"/>
        <end position="165"/>
    </location>
</feature>
<evidence type="ECO:0000256" key="7">
    <source>
        <dbReference type="SAM" id="Phobius"/>
    </source>
</evidence>
<dbReference type="GO" id="GO:0005886">
    <property type="term" value="C:plasma membrane"/>
    <property type="evidence" value="ECO:0007669"/>
    <property type="project" value="UniProtKB-SubCell"/>
</dbReference>
<protein>
    <submittedName>
        <fullName evidence="8">ABC-type transport system, permease component</fullName>
    </submittedName>
</protein>
<dbReference type="Proteomes" id="UP000018211">
    <property type="component" value="Unassembled WGS sequence"/>
</dbReference>
<feature type="transmembrane region" description="Helical" evidence="7">
    <location>
        <begin position="185"/>
        <end position="206"/>
    </location>
</feature>
<evidence type="ECO:0000256" key="4">
    <source>
        <dbReference type="ARBA" id="ARBA00022692"/>
    </source>
</evidence>
<name>A0AAV2VVH2_9VIBR</name>
<comment type="caution">
    <text evidence="8">The sequence shown here is derived from an EMBL/GenBank/DDBJ whole genome shotgun (WGS) entry which is preliminary data.</text>
</comment>
<proteinExistence type="inferred from homology"/>
<sequence length="345" mass="36311">MSSVPSTTKAGESSAQNSGFSWLEWLSKAWPWLFLTLLLLFFEVWSQVMFDTTFLGNSFTLQSIALFAAAPLLLGIGQTFVIIAAGIDLSLGFIMGFASVIMAATMNLMPADTFIALIVGFGAALLASFIPGVINGTLIARLAIPPFIGTLGMYGVARGMGFIFADGTTVPVNNSYLYAFGNGKLLGIPYPVLLAIAVLILAHYLLSQTKFGQYTYAIGGNRNAAIRSGIKVKRQLTWVYILAALCAGLAGATYTARFSAGAAQAGEPMLLDSIAAVVIGGASLFGGYGTVIGTLIGALIIAVIQFGLVFIDVEPFWQFVAVGVVIIVSVFIDQSKSKLTGGHDE</sequence>
<feature type="transmembrane region" description="Helical" evidence="7">
    <location>
        <begin position="114"/>
        <end position="134"/>
    </location>
</feature>
<gene>
    <name evidence="8" type="ORF">VIBNISOn1_560010</name>
</gene>
<feature type="transmembrane region" description="Helical" evidence="7">
    <location>
        <begin position="236"/>
        <end position="256"/>
    </location>
</feature>
<evidence type="ECO:0000313" key="9">
    <source>
        <dbReference type="Proteomes" id="UP000018211"/>
    </source>
</evidence>
<keyword evidence="6 7" id="KW-0472">Membrane</keyword>
<dbReference type="AlphaFoldDB" id="A0AAV2VVH2"/>
<reference evidence="8 9" key="1">
    <citation type="journal article" date="2013" name="ISME J.">
        <title>Comparative genomics of pathogenic lineages of Vibrio nigripulchritudo identifies virulence-associated traits.</title>
        <authorList>
            <person name="Goudenege D."/>
            <person name="Labreuche Y."/>
            <person name="Krin E."/>
            <person name="Ansquer D."/>
            <person name="Mangenot S."/>
            <person name="Calteau A."/>
            <person name="Medigue C."/>
            <person name="Mazel D."/>
            <person name="Polz M.F."/>
            <person name="Le Roux F."/>
        </authorList>
    </citation>
    <scope>NUCLEOTIDE SEQUENCE [LARGE SCALE GENOMIC DNA]</scope>
    <source>
        <strain evidence="8 9">SOn1</strain>
    </source>
</reference>
<feature type="transmembrane region" description="Helical" evidence="7">
    <location>
        <begin position="54"/>
        <end position="74"/>
    </location>
</feature>
<feature type="transmembrane region" description="Helical" evidence="7">
    <location>
        <begin position="81"/>
        <end position="102"/>
    </location>
</feature>
<evidence type="ECO:0000256" key="2">
    <source>
        <dbReference type="ARBA" id="ARBA00007942"/>
    </source>
</evidence>
<keyword evidence="4 7" id="KW-0812">Transmembrane</keyword>
<evidence type="ECO:0000313" key="8">
    <source>
        <dbReference type="EMBL" id="CCO48478.1"/>
    </source>
</evidence>
<organism evidence="8 9">
    <name type="scientific">Vibrio nigripulchritudo SOn1</name>
    <dbReference type="NCBI Taxonomy" id="1238450"/>
    <lineage>
        <taxon>Bacteria</taxon>
        <taxon>Pseudomonadati</taxon>
        <taxon>Pseudomonadota</taxon>
        <taxon>Gammaproteobacteria</taxon>
        <taxon>Vibrionales</taxon>
        <taxon>Vibrionaceae</taxon>
        <taxon>Vibrio</taxon>
    </lineage>
</organism>
<feature type="transmembrane region" description="Helical" evidence="7">
    <location>
        <begin position="316"/>
        <end position="332"/>
    </location>
</feature>
<feature type="transmembrane region" description="Helical" evidence="7">
    <location>
        <begin position="29"/>
        <end position="48"/>
    </location>
</feature>
<dbReference type="Pfam" id="PF02653">
    <property type="entry name" value="BPD_transp_2"/>
    <property type="match status" value="1"/>
</dbReference>
<dbReference type="PANTHER" id="PTHR32196">
    <property type="entry name" value="ABC TRANSPORTER PERMEASE PROTEIN YPHD-RELATED-RELATED"/>
    <property type="match status" value="1"/>
</dbReference>
<evidence type="ECO:0000256" key="6">
    <source>
        <dbReference type="ARBA" id="ARBA00023136"/>
    </source>
</evidence>
<evidence type="ECO:0000256" key="3">
    <source>
        <dbReference type="ARBA" id="ARBA00022475"/>
    </source>
</evidence>
<comment type="similarity">
    <text evidence="2">Belongs to the binding-protein-dependent transport system permease family. AraH/RbsC subfamily.</text>
</comment>
<evidence type="ECO:0000256" key="5">
    <source>
        <dbReference type="ARBA" id="ARBA00022989"/>
    </source>
</evidence>
<dbReference type="EMBL" id="CAOF01000149">
    <property type="protein sequence ID" value="CCO48478.1"/>
    <property type="molecule type" value="Genomic_DNA"/>
</dbReference>
<evidence type="ECO:0000256" key="1">
    <source>
        <dbReference type="ARBA" id="ARBA00004429"/>
    </source>
</evidence>
<dbReference type="RefSeq" id="WP_022612957.1">
    <property type="nucleotide sequence ID" value="NZ_LK391965.1"/>
</dbReference>
<feature type="transmembrane region" description="Helical" evidence="7">
    <location>
        <begin position="292"/>
        <end position="310"/>
    </location>
</feature>
<keyword evidence="3" id="KW-1003">Cell membrane</keyword>
<feature type="transmembrane region" description="Helical" evidence="7">
    <location>
        <begin position="268"/>
        <end position="285"/>
    </location>
</feature>
<dbReference type="GO" id="GO:0022857">
    <property type="term" value="F:transmembrane transporter activity"/>
    <property type="evidence" value="ECO:0007669"/>
    <property type="project" value="InterPro"/>
</dbReference>
<dbReference type="PANTHER" id="PTHR32196:SF72">
    <property type="entry name" value="RIBOSE IMPORT PERMEASE PROTEIN RBSC"/>
    <property type="match status" value="1"/>
</dbReference>
<accession>A0AAV2VVH2</accession>